<evidence type="ECO:0000313" key="1">
    <source>
        <dbReference type="EMBL" id="GIX72956.1"/>
    </source>
</evidence>
<sequence>MSRFSTQMFRFPDSKTHVAIFQALQDCFTRGKRKDSVACILEGDCNKCRALFSAWEQGSPLSRFQRKCSASLTTRLMLSFFKPFKIALPDFFCLSFTFPRFLSHSNNLRHCQSANRRSVSSPTVFVLRSLRFKVSPMSRFSTQMFRFPDSKTHVVVFHALKIALPQRNLIPQKSDVTLFRPFLIFLNNSKNKEITQQTNKGTSHKSRHTFHPAIPEKTLFLRNKRPNMLMRQAPGNTNSFQLLLFIQFSFFTFPFPQFSSTVTISDIVSRRSVSSPTVFVLRSLRFKGSPMSRFSTQMFRFPDSKTHVVIFKPCKIALPQR</sequence>
<dbReference type="EMBL" id="BPLR01019893">
    <property type="protein sequence ID" value="GIX72956.1"/>
    <property type="molecule type" value="Genomic_DNA"/>
</dbReference>
<evidence type="ECO:0008006" key="3">
    <source>
        <dbReference type="Google" id="ProtNLM"/>
    </source>
</evidence>
<comment type="caution">
    <text evidence="1">The sequence shown here is derived from an EMBL/GenBank/DDBJ whole genome shotgun (WGS) entry which is preliminary data.</text>
</comment>
<gene>
    <name evidence="1" type="ORF">CEXT_414951</name>
</gene>
<name>A0AAV4MN99_CAEEX</name>
<evidence type="ECO:0000313" key="2">
    <source>
        <dbReference type="Proteomes" id="UP001054945"/>
    </source>
</evidence>
<organism evidence="1 2">
    <name type="scientific">Caerostris extrusa</name>
    <name type="common">Bark spider</name>
    <name type="synonym">Caerostris bankana</name>
    <dbReference type="NCBI Taxonomy" id="172846"/>
    <lineage>
        <taxon>Eukaryota</taxon>
        <taxon>Metazoa</taxon>
        <taxon>Ecdysozoa</taxon>
        <taxon>Arthropoda</taxon>
        <taxon>Chelicerata</taxon>
        <taxon>Arachnida</taxon>
        <taxon>Araneae</taxon>
        <taxon>Araneomorphae</taxon>
        <taxon>Entelegynae</taxon>
        <taxon>Araneoidea</taxon>
        <taxon>Araneidae</taxon>
        <taxon>Caerostris</taxon>
    </lineage>
</organism>
<keyword evidence="2" id="KW-1185">Reference proteome</keyword>
<protein>
    <recommendedName>
        <fullName evidence="3">Transmembrane protein</fullName>
    </recommendedName>
</protein>
<reference evidence="1 2" key="1">
    <citation type="submission" date="2021-06" db="EMBL/GenBank/DDBJ databases">
        <title>Caerostris extrusa draft genome.</title>
        <authorList>
            <person name="Kono N."/>
            <person name="Arakawa K."/>
        </authorList>
    </citation>
    <scope>NUCLEOTIDE SEQUENCE [LARGE SCALE GENOMIC DNA]</scope>
</reference>
<accession>A0AAV4MN99</accession>
<proteinExistence type="predicted"/>
<dbReference type="AlphaFoldDB" id="A0AAV4MN99"/>
<dbReference type="Proteomes" id="UP001054945">
    <property type="component" value="Unassembled WGS sequence"/>
</dbReference>